<gene>
    <name evidence="1" type="ORF">HZU40_17410</name>
</gene>
<name>A0A7G8P6W2_9MYCO</name>
<dbReference type="RefSeq" id="WP_187095225.1">
    <property type="nucleotide sequence ID" value="NZ_CP059894.1"/>
</dbReference>
<protein>
    <submittedName>
        <fullName evidence="1">TetR/AcrR family transcriptional regulator</fullName>
    </submittedName>
</protein>
<dbReference type="KEGG" id="mflu:HZU40_17410"/>
<dbReference type="EMBL" id="CP059894">
    <property type="protein sequence ID" value="QNJ90078.1"/>
    <property type="molecule type" value="Genomic_DNA"/>
</dbReference>
<dbReference type="Gene3D" id="1.10.357.10">
    <property type="entry name" value="Tetracycline Repressor, domain 2"/>
    <property type="match status" value="1"/>
</dbReference>
<proteinExistence type="predicted"/>
<accession>A0A7G8P6W2</accession>
<evidence type="ECO:0000313" key="1">
    <source>
        <dbReference type="EMBL" id="QNJ90078.1"/>
    </source>
</evidence>
<dbReference type="InterPro" id="IPR009057">
    <property type="entry name" value="Homeodomain-like_sf"/>
</dbReference>
<sequence>MVDLRSQRRMRSAVATADRLLDSAILALRELPLTDVSLGAIAKQAGVPESAAAELFPSVSDVIVDICLRRIRGVDIATDATSGSVTRVTAQLTSAILLVAEEPAVAAACASVFLDPGQAGQRARDVIGFEIHRLIVSASGPWAWPEVRTTLELAFTGTLIQAAMGAMPYDVAVDRLRDAVHLLLEIGPQR</sequence>
<dbReference type="AlphaFoldDB" id="A0A7G8P6W2"/>
<dbReference type="SUPFAM" id="SSF46689">
    <property type="entry name" value="Homeodomain-like"/>
    <property type="match status" value="1"/>
</dbReference>
<dbReference type="Proteomes" id="UP000515498">
    <property type="component" value="Chromosome"/>
</dbReference>
<reference evidence="1 2" key="1">
    <citation type="submission" date="2020-07" db="EMBL/GenBank/DDBJ databases">
        <title>Draft genome sequence of four isobutane-metabolizing strains capable of cometabolically degrading diverse ether contaminants.</title>
        <authorList>
            <person name="Chen W."/>
            <person name="Faulkner N."/>
            <person name="Smith C."/>
            <person name="Hyman M."/>
        </authorList>
    </citation>
    <scope>NUCLEOTIDE SEQUENCE [LARGE SCALE GENOMIC DNA]</scope>
    <source>
        <strain evidence="1 2">2A</strain>
    </source>
</reference>
<organism evidence="1 2">
    <name type="scientific">Mycolicibacterium fluoranthenivorans</name>
    <dbReference type="NCBI Taxonomy" id="258505"/>
    <lineage>
        <taxon>Bacteria</taxon>
        <taxon>Bacillati</taxon>
        <taxon>Actinomycetota</taxon>
        <taxon>Actinomycetes</taxon>
        <taxon>Mycobacteriales</taxon>
        <taxon>Mycobacteriaceae</taxon>
        <taxon>Mycolicibacterium</taxon>
    </lineage>
</organism>
<evidence type="ECO:0000313" key="2">
    <source>
        <dbReference type="Proteomes" id="UP000515498"/>
    </source>
</evidence>